<proteinExistence type="predicted"/>
<dbReference type="Proteomes" id="UP000176498">
    <property type="component" value="Unassembled WGS sequence"/>
</dbReference>
<dbReference type="AlphaFoldDB" id="A0A1G1XLY7"/>
<feature type="compositionally biased region" description="Basic and acidic residues" evidence="1">
    <location>
        <begin position="112"/>
        <end position="121"/>
    </location>
</feature>
<evidence type="ECO:0000313" key="2">
    <source>
        <dbReference type="EMBL" id="OGY41093.1"/>
    </source>
</evidence>
<gene>
    <name evidence="2" type="ORF">A2Y82_01680</name>
</gene>
<sequence length="139" mass="16771">MTKGVFARIKQYFFMGIEEPKLKRELNDWDYAREVRALKKKKNPLTKENYTYHEACDSVLDELEIFDVKARIAWKSRIGKICGEISGRARKKYEEEEIKEQPKPTESLYDQRQGERVERMKDRYPLFADEIEKEERPKF</sequence>
<name>A0A1G1XLY7_9BACT</name>
<evidence type="ECO:0000313" key="3">
    <source>
        <dbReference type="Proteomes" id="UP000176498"/>
    </source>
</evidence>
<organism evidence="2 3">
    <name type="scientific">Candidatus Buchananbacteria bacterium RBG_13_36_9</name>
    <dbReference type="NCBI Taxonomy" id="1797530"/>
    <lineage>
        <taxon>Bacteria</taxon>
        <taxon>Candidatus Buchananiibacteriota</taxon>
    </lineage>
</organism>
<reference evidence="2 3" key="1">
    <citation type="journal article" date="2016" name="Nat. Commun.">
        <title>Thousands of microbial genomes shed light on interconnected biogeochemical processes in an aquifer system.</title>
        <authorList>
            <person name="Anantharaman K."/>
            <person name="Brown C.T."/>
            <person name="Hug L.A."/>
            <person name="Sharon I."/>
            <person name="Castelle C.J."/>
            <person name="Probst A.J."/>
            <person name="Thomas B.C."/>
            <person name="Singh A."/>
            <person name="Wilkins M.J."/>
            <person name="Karaoz U."/>
            <person name="Brodie E.L."/>
            <person name="Williams K.H."/>
            <person name="Hubbard S.S."/>
            <person name="Banfield J.F."/>
        </authorList>
    </citation>
    <scope>NUCLEOTIDE SEQUENCE [LARGE SCALE GENOMIC DNA]</scope>
</reference>
<feature type="region of interest" description="Disordered" evidence="1">
    <location>
        <begin position="93"/>
        <end position="121"/>
    </location>
</feature>
<dbReference type="EMBL" id="MHHZ01000022">
    <property type="protein sequence ID" value="OGY41093.1"/>
    <property type="molecule type" value="Genomic_DNA"/>
</dbReference>
<comment type="caution">
    <text evidence="2">The sequence shown here is derived from an EMBL/GenBank/DDBJ whole genome shotgun (WGS) entry which is preliminary data.</text>
</comment>
<evidence type="ECO:0000256" key="1">
    <source>
        <dbReference type="SAM" id="MobiDB-lite"/>
    </source>
</evidence>
<accession>A0A1G1XLY7</accession>
<protein>
    <submittedName>
        <fullName evidence="2">Uncharacterized protein</fullName>
    </submittedName>
</protein>